<keyword evidence="1" id="KW-1133">Transmembrane helix</keyword>
<evidence type="ECO:0000313" key="3">
    <source>
        <dbReference type="Proteomes" id="UP000064967"/>
    </source>
</evidence>
<dbReference type="STRING" id="1391654.AKJ09_07265"/>
<name>A0A0K1Q4L2_9BACT</name>
<dbReference type="AlphaFoldDB" id="A0A0K1Q4L2"/>
<dbReference type="EMBL" id="CP012333">
    <property type="protein sequence ID" value="AKV00602.1"/>
    <property type="molecule type" value="Genomic_DNA"/>
</dbReference>
<accession>A0A0K1Q4L2</accession>
<keyword evidence="3" id="KW-1185">Reference proteome</keyword>
<protein>
    <submittedName>
        <fullName evidence="2">Uncharacterized protein</fullName>
    </submittedName>
</protein>
<dbReference type="RefSeq" id="WP_169928066.1">
    <property type="nucleotide sequence ID" value="NZ_CP012333.1"/>
</dbReference>
<evidence type="ECO:0000256" key="1">
    <source>
        <dbReference type="SAM" id="Phobius"/>
    </source>
</evidence>
<organism evidence="2 3">
    <name type="scientific">Labilithrix luteola</name>
    <dbReference type="NCBI Taxonomy" id="1391654"/>
    <lineage>
        <taxon>Bacteria</taxon>
        <taxon>Pseudomonadati</taxon>
        <taxon>Myxococcota</taxon>
        <taxon>Polyangia</taxon>
        <taxon>Polyangiales</taxon>
        <taxon>Labilitrichaceae</taxon>
        <taxon>Labilithrix</taxon>
    </lineage>
</organism>
<keyword evidence="1" id="KW-0812">Transmembrane</keyword>
<dbReference type="KEGG" id="llu:AKJ09_07265"/>
<sequence length="68" mass="7106">MGLLASVLAILAPKCPMCLAAYLSLFGLGALASWVAPALLPLGIFMGVTALAFLALGRGRRGRFERET</sequence>
<keyword evidence="1" id="KW-0472">Membrane</keyword>
<gene>
    <name evidence="2" type="ORF">AKJ09_07265</name>
</gene>
<proteinExistence type="predicted"/>
<reference evidence="2 3" key="1">
    <citation type="submission" date="2015-08" db="EMBL/GenBank/DDBJ databases">
        <authorList>
            <person name="Babu N.S."/>
            <person name="Beckwith C.J."/>
            <person name="Beseler K.G."/>
            <person name="Brison A."/>
            <person name="Carone J.V."/>
            <person name="Caskin T.P."/>
            <person name="Diamond M."/>
            <person name="Durham M.E."/>
            <person name="Foxe J.M."/>
            <person name="Go M."/>
            <person name="Henderson B.A."/>
            <person name="Jones I.B."/>
            <person name="McGettigan J.A."/>
            <person name="Micheletti S.J."/>
            <person name="Nasrallah M.E."/>
            <person name="Ortiz D."/>
            <person name="Piller C.R."/>
            <person name="Privatt S.R."/>
            <person name="Schneider S.L."/>
            <person name="Sharp S."/>
            <person name="Smith T.C."/>
            <person name="Stanton J.D."/>
            <person name="Ullery H.E."/>
            <person name="Wilson R.J."/>
            <person name="Serrano M.G."/>
            <person name="Buck G."/>
            <person name="Lee V."/>
            <person name="Wang Y."/>
            <person name="Carvalho R."/>
            <person name="Voegtly L."/>
            <person name="Shi R."/>
            <person name="Duckworth R."/>
            <person name="Johnson A."/>
            <person name="Loviza R."/>
            <person name="Walstead R."/>
            <person name="Shah Z."/>
            <person name="Kiflezghi M."/>
            <person name="Wade K."/>
            <person name="Ball S.L."/>
            <person name="Bradley K.W."/>
            <person name="Asai D.J."/>
            <person name="Bowman C.A."/>
            <person name="Russell D.A."/>
            <person name="Pope W.H."/>
            <person name="Jacobs-Sera D."/>
            <person name="Hendrix R.W."/>
            <person name="Hatfull G.F."/>
        </authorList>
    </citation>
    <scope>NUCLEOTIDE SEQUENCE [LARGE SCALE GENOMIC DNA]</scope>
    <source>
        <strain evidence="2 3">DSM 27648</strain>
    </source>
</reference>
<feature type="transmembrane region" description="Helical" evidence="1">
    <location>
        <begin position="30"/>
        <end position="56"/>
    </location>
</feature>
<evidence type="ECO:0000313" key="2">
    <source>
        <dbReference type="EMBL" id="AKV00602.1"/>
    </source>
</evidence>
<dbReference type="Proteomes" id="UP000064967">
    <property type="component" value="Chromosome"/>
</dbReference>